<feature type="region of interest" description="Disordered" evidence="1">
    <location>
        <begin position="21"/>
        <end position="80"/>
    </location>
</feature>
<feature type="region of interest" description="Disordered" evidence="1">
    <location>
        <begin position="116"/>
        <end position="139"/>
    </location>
</feature>
<comment type="caution">
    <text evidence="2">The sequence shown here is derived from an EMBL/GenBank/DDBJ whole genome shotgun (WGS) entry which is preliminary data.</text>
</comment>
<keyword evidence="3" id="KW-1185">Reference proteome</keyword>
<evidence type="ECO:0000313" key="2">
    <source>
        <dbReference type="EMBL" id="MQL80343.1"/>
    </source>
</evidence>
<feature type="compositionally biased region" description="Polar residues" evidence="1">
    <location>
        <begin position="45"/>
        <end position="58"/>
    </location>
</feature>
<evidence type="ECO:0000313" key="3">
    <source>
        <dbReference type="Proteomes" id="UP000652761"/>
    </source>
</evidence>
<sequence length="139" mass="15494">MATKVSPSVTERRKVTCRAPYQKVLRAKPTLGHTPTHNRAHGNTRGDTMTVATPNTDAMPSRRGRASRQPPCCDGAMSHDRNPVAIEKRVATVTLIPTANRVMIRNNPQKTTELFSFGRPEEEKLRSHHHPQREATAPL</sequence>
<proteinExistence type="predicted"/>
<evidence type="ECO:0000256" key="1">
    <source>
        <dbReference type="SAM" id="MobiDB-lite"/>
    </source>
</evidence>
<dbReference type="Proteomes" id="UP000652761">
    <property type="component" value="Unassembled WGS sequence"/>
</dbReference>
<protein>
    <submittedName>
        <fullName evidence="2">Uncharacterized protein</fullName>
    </submittedName>
</protein>
<reference evidence="2" key="1">
    <citation type="submission" date="2017-07" db="EMBL/GenBank/DDBJ databases">
        <title>Taro Niue Genome Assembly and Annotation.</title>
        <authorList>
            <person name="Atibalentja N."/>
            <person name="Keating K."/>
            <person name="Fields C.J."/>
        </authorList>
    </citation>
    <scope>NUCLEOTIDE SEQUENCE</scope>
    <source>
        <strain evidence="2">Niue_2</strain>
        <tissue evidence="2">Leaf</tissue>
    </source>
</reference>
<gene>
    <name evidence="2" type="ORF">Taro_012788</name>
</gene>
<dbReference type="EMBL" id="NMUH01000502">
    <property type="protein sequence ID" value="MQL80343.1"/>
    <property type="molecule type" value="Genomic_DNA"/>
</dbReference>
<organism evidence="2 3">
    <name type="scientific">Colocasia esculenta</name>
    <name type="common">Wild taro</name>
    <name type="synonym">Arum esculentum</name>
    <dbReference type="NCBI Taxonomy" id="4460"/>
    <lineage>
        <taxon>Eukaryota</taxon>
        <taxon>Viridiplantae</taxon>
        <taxon>Streptophyta</taxon>
        <taxon>Embryophyta</taxon>
        <taxon>Tracheophyta</taxon>
        <taxon>Spermatophyta</taxon>
        <taxon>Magnoliopsida</taxon>
        <taxon>Liliopsida</taxon>
        <taxon>Araceae</taxon>
        <taxon>Aroideae</taxon>
        <taxon>Colocasieae</taxon>
        <taxon>Colocasia</taxon>
    </lineage>
</organism>
<name>A0A843UGS2_COLES</name>
<dbReference type="AlphaFoldDB" id="A0A843UGS2"/>
<accession>A0A843UGS2</accession>